<dbReference type="Pfam" id="PF03626">
    <property type="entry name" value="COX4_pro"/>
    <property type="match status" value="1"/>
</dbReference>
<comment type="subcellular location">
    <subcellularLocation>
        <location evidence="1">Cell membrane</location>
        <topology evidence="1">Multi-pass membrane protein</topology>
    </subcellularLocation>
</comment>
<dbReference type="GO" id="GO:0019646">
    <property type="term" value="P:aerobic electron transport chain"/>
    <property type="evidence" value="ECO:0007669"/>
    <property type="project" value="TreeGrafter"/>
</dbReference>
<dbReference type="InterPro" id="IPR050968">
    <property type="entry name" value="Cytochrome_c_oxidase_bac_sub4"/>
</dbReference>
<evidence type="ECO:0000256" key="3">
    <source>
        <dbReference type="ARBA" id="ARBA00022475"/>
    </source>
</evidence>
<comment type="similarity">
    <text evidence="2">Belongs to the cytochrome c oxidase bacterial subunit 4 family.</text>
</comment>
<evidence type="ECO:0000256" key="1">
    <source>
        <dbReference type="ARBA" id="ARBA00004651"/>
    </source>
</evidence>
<evidence type="ECO:0000256" key="4">
    <source>
        <dbReference type="ARBA" id="ARBA00022692"/>
    </source>
</evidence>
<keyword evidence="3" id="KW-1003">Cell membrane</keyword>
<feature type="transmembrane region" description="Helical" evidence="7">
    <location>
        <begin position="80"/>
        <end position="101"/>
    </location>
</feature>
<dbReference type="Proteomes" id="UP001057291">
    <property type="component" value="Unassembled WGS sequence"/>
</dbReference>
<keyword evidence="9" id="KW-1185">Reference proteome</keyword>
<keyword evidence="5 7" id="KW-1133">Transmembrane helix</keyword>
<dbReference type="PANTHER" id="PTHR36835:SF1">
    <property type="entry name" value="CYTOCHROME BO(3) UBIQUINOL OXIDASE SUBUNIT 4"/>
    <property type="match status" value="1"/>
</dbReference>
<organism evidence="8 9">
    <name type="scientific">Collibacillus ludicampi</name>
    <dbReference type="NCBI Taxonomy" id="2771369"/>
    <lineage>
        <taxon>Bacteria</taxon>
        <taxon>Bacillati</taxon>
        <taxon>Bacillota</taxon>
        <taxon>Bacilli</taxon>
        <taxon>Bacillales</taxon>
        <taxon>Alicyclobacillaceae</taxon>
        <taxon>Collibacillus</taxon>
    </lineage>
</organism>
<name>A0AAV4LF55_9BACL</name>
<reference evidence="8" key="1">
    <citation type="journal article" date="2023" name="Int. J. Syst. Evol. Microbiol.">
        <title>Collibacillus ludicampi gen. nov., sp. nov., a new soil bacterium of the family Alicyclobacillaceae.</title>
        <authorList>
            <person name="Jojima T."/>
            <person name="Ioku Y."/>
            <person name="Fukuta Y."/>
            <person name="Shirasaka N."/>
            <person name="Matsumura Y."/>
            <person name="Mori M."/>
        </authorList>
    </citation>
    <scope>NUCLEOTIDE SEQUENCE</scope>
    <source>
        <strain evidence="8">TP075</strain>
    </source>
</reference>
<dbReference type="GO" id="GO:0015078">
    <property type="term" value="F:proton transmembrane transporter activity"/>
    <property type="evidence" value="ECO:0007669"/>
    <property type="project" value="TreeGrafter"/>
</dbReference>
<evidence type="ECO:0000256" key="7">
    <source>
        <dbReference type="SAM" id="Phobius"/>
    </source>
</evidence>
<dbReference type="GO" id="GO:0015990">
    <property type="term" value="P:electron transport coupled proton transport"/>
    <property type="evidence" value="ECO:0007669"/>
    <property type="project" value="TreeGrafter"/>
</dbReference>
<evidence type="ECO:0000313" key="9">
    <source>
        <dbReference type="Proteomes" id="UP001057291"/>
    </source>
</evidence>
<comment type="caution">
    <text evidence="8">The sequence shown here is derived from an EMBL/GenBank/DDBJ whole genome shotgun (WGS) entry which is preliminary data.</text>
</comment>
<dbReference type="GO" id="GO:0005886">
    <property type="term" value="C:plasma membrane"/>
    <property type="evidence" value="ECO:0007669"/>
    <property type="project" value="UniProtKB-SubCell"/>
</dbReference>
<dbReference type="GO" id="GO:0009486">
    <property type="term" value="F:cytochrome bo3 ubiquinol oxidase activity"/>
    <property type="evidence" value="ECO:0007669"/>
    <property type="project" value="TreeGrafter"/>
</dbReference>
<dbReference type="RefSeq" id="WP_282199497.1">
    <property type="nucleotide sequence ID" value="NZ_BOQE01000001.1"/>
</dbReference>
<accession>A0AAV4LF55</accession>
<sequence length="108" mass="11954">MAGGHKHAAQANHHESPKMYIIGYILSLVLTVAAFWLVLAHVMSTTLLIITILVLATLQIFVQLFFFMHVTEGEGPNYHGMALILGAIFIITIVFGSLWIMSFNAQVQ</sequence>
<keyword evidence="6 7" id="KW-0472">Membrane</keyword>
<dbReference type="AlphaFoldDB" id="A0AAV4LF55"/>
<evidence type="ECO:0000256" key="6">
    <source>
        <dbReference type="ARBA" id="ARBA00023136"/>
    </source>
</evidence>
<feature type="transmembrane region" description="Helical" evidence="7">
    <location>
        <begin position="47"/>
        <end position="68"/>
    </location>
</feature>
<feature type="transmembrane region" description="Helical" evidence="7">
    <location>
        <begin position="20"/>
        <end position="40"/>
    </location>
</feature>
<gene>
    <name evidence="8" type="ORF">DNHGIG_19370</name>
</gene>
<dbReference type="EMBL" id="BOQE01000001">
    <property type="protein sequence ID" value="GIM46388.1"/>
    <property type="molecule type" value="Genomic_DNA"/>
</dbReference>
<dbReference type="PANTHER" id="PTHR36835">
    <property type="entry name" value="CYTOCHROME BO(3) UBIQUINOL OXIDASE SUBUNIT 4"/>
    <property type="match status" value="1"/>
</dbReference>
<evidence type="ECO:0000313" key="8">
    <source>
        <dbReference type="EMBL" id="GIM46388.1"/>
    </source>
</evidence>
<keyword evidence="4 7" id="KW-0812">Transmembrane</keyword>
<dbReference type="InterPro" id="IPR005171">
    <property type="entry name" value="Cyt_c_oxidase_su4_prok"/>
</dbReference>
<evidence type="ECO:0000256" key="2">
    <source>
        <dbReference type="ARBA" id="ARBA00008079"/>
    </source>
</evidence>
<evidence type="ECO:0000256" key="5">
    <source>
        <dbReference type="ARBA" id="ARBA00022989"/>
    </source>
</evidence>
<proteinExistence type="inferred from homology"/>
<dbReference type="GO" id="GO:0009319">
    <property type="term" value="C:cytochrome o ubiquinol oxidase complex"/>
    <property type="evidence" value="ECO:0007669"/>
    <property type="project" value="TreeGrafter"/>
</dbReference>
<protein>
    <submittedName>
        <fullName evidence="8">Cytochrome o ubiquinol oxidase subunit IV</fullName>
    </submittedName>
</protein>